<organism evidence="2">
    <name type="scientific">Zooxanthella nutricula</name>
    <dbReference type="NCBI Taxonomy" id="1333877"/>
    <lineage>
        <taxon>Eukaryota</taxon>
        <taxon>Sar</taxon>
        <taxon>Alveolata</taxon>
        <taxon>Dinophyceae</taxon>
        <taxon>Peridiniales</taxon>
        <taxon>Peridiniales incertae sedis</taxon>
        <taxon>Zooxanthella</taxon>
    </lineage>
</organism>
<feature type="compositionally biased region" description="Basic residues" evidence="1">
    <location>
        <begin position="174"/>
        <end position="186"/>
    </location>
</feature>
<feature type="region of interest" description="Disordered" evidence="1">
    <location>
        <begin position="165"/>
        <end position="186"/>
    </location>
</feature>
<gene>
    <name evidence="2" type="ORF">BRAN1462_LOCUS34986</name>
</gene>
<name>A0A7S2PD10_9DINO</name>
<sequence length="186" mass="19259">MVQVPQAAAYAPQATAAFAPQAAYAHPQPTPGSPRSHQAYASAVAAQAYQGAFEAATEQQSLLAQYNEAAAAQVKAQQAQSYAAQQQAAYAQAYGAYQNKLQQQQQQQVSHVSFPTQQPQPVPYGGGFPGGAYGNVGYGPGLAAYPGSASAATYAGPCAGGFPGQQYPGPQGRPMHRSKHRKPACC</sequence>
<proteinExistence type="predicted"/>
<protein>
    <submittedName>
        <fullName evidence="2">Uncharacterized protein</fullName>
    </submittedName>
</protein>
<reference evidence="2" key="1">
    <citation type="submission" date="2021-01" db="EMBL/GenBank/DDBJ databases">
        <authorList>
            <person name="Corre E."/>
            <person name="Pelletier E."/>
            <person name="Niang G."/>
            <person name="Scheremetjew M."/>
            <person name="Finn R."/>
            <person name="Kale V."/>
            <person name="Holt S."/>
            <person name="Cochrane G."/>
            <person name="Meng A."/>
            <person name="Brown T."/>
            <person name="Cohen L."/>
        </authorList>
    </citation>
    <scope>NUCLEOTIDE SEQUENCE</scope>
    <source>
        <strain evidence="2">RCC3387</strain>
    </source>
</reference>
<dbReference type="EMBL" id="HBGW01055142">
    <property type="protein sequence ID" value="CAD9592387.1"/>
    <property type="molecule type" value="Transcribed_RNA"/>
</dbReference>
<evidence type="ECO:0000313" key="2">
    <source>
        <dbReference type="EMBL" id="CAD9592387.1"/>
    </source>
</evidence>
<evidence type="ECO:0000256" key="1">
    <source>
        <dbReference type="SAM" id="MobiDB-lite"/>
    </source>
</evidence>
<dbReference type="AlphaFoldDB" id="A0A7S2PD10"/>
<accession>A0A7S2PD10</accession>